<dbReference type="Proteomes" id="UP000606172">
    <property type="component" value="Unassembled WGS sequence"/>
</dbReference>
<dbReference type="AlphaFoldDB" id="A0A919RNJ9"/>
<proteinExistence type="predicted"/>
<sequence length="101" mass="10977">MARLSHTLATLFTSNSAGARPVRRNRGNVPLRRRIVYGMAGFTSETATTWAWLSALGLTGAERTATRRRVSHIRGALPRVAAGGSGRRRAGVGWALYGDRR</sequence>
<protein>
    <submittedName>
        <fullName evidence="1">Uncharacterized protein</fullName>
    </submittedName>
</protein>
<accession>A0A919RNJ9</accession>
<name>A0A919RNJ9_9ACTN</name>
<comment type="caution">
    <text evidence="1">The sequence shown here is derived from an EMBL/GenBank/DDBJ whole genome shotgun (WGS) entry which is preliminary data.</text>
</comment>
<keyword evidence="2" id="KW-1185">Reference proteome</keyword>
<evidence type="ECO:0000313" key="1">
    <source>
        <dbReference type="EMBL" id="GII96140.1"/>
    </source>
</evidence>
<dbReference type="EMBL" id="BOOW01000042">
    <property type="protein sequence ID" value="GII96140.1"/>
    <property type="molecule type" value="Genomic_DNA"/>
</dbReference>
<organism evidence="1 2">
    <name type="scientific">Sinosporangium siamense</name>
    <dbReference type="NCBI Taxonomy" id="1367973"/>
    <lineage>
        <taxon>Bacteria</taxon>
        <taxon>Bacillati</taxon>
        <taxon>Actinomycetota</taxon>
        <taxon>Actinomycetes</taxon>
        <taxon>Streptosporangiales</taxon>
        <taxon>Streptosporangiaceae</taxon>
        <taxon>Sinosporangium</taxon>
    </lineage>
</organism>
<gene>
    <name evidence="1" type="ORF">Ssi02_63710</name>
</gene>
<evidence type="ECO:0000313" key="2">
    <source>
        <dbReference type="Proteomes" id="UP000606172"/>
    </source>
</evidence>
<reference evidence="1" key="1">
    <citation type="submission" date="2021-01" db="EMBL/GenBank/DDBJ databases">
        <title>Whole genome shotgun sequence of Sinosporangium siamense NBRC 109515.</title>
        <authorList>
            <person name="Komaki H."/>
            <person name="Tamura T."/>
        </authorList>
    </citation>
    <scope>NUCLEOTIDE SEQUENCE</scope>
    <source>
        <strain evidence="1">NBRC 109515</strain>
    </source>
</reference>